<evidence type="ECO:0000256" key="1">
    <source>
        <dbReference type="SAM" id="MobiDB-lite"/>
    </source>
</evidence>
<feature type="transmembrane region" description="Helical" evidence="2">
    <location>
        <begin position="49"/>
        <end position="70"/>
    </location>
</feature>
<dbReference type="Proteomes" id="UP000198500">
    <property type="component" value="Unassembled WGS sequence"/>
</dbReference>
<proteinExistence type="predicted"/>
<feature type="domain" description="Fatty acid desaturase" evidence="3">
    <location>
        <begin position="91"/>
        <end position="314"/>
    </location>
</feature>
<evidence type="ECO:0000259" key="3">
    <source>
        <dbReference type="Pfam" id="PF00487"/>
    </source>
</evidence>
<accession>A0A1H2ZCV5</accession>
<dbReference type="InterPro" id="IPR005804">
    <property type="entry name" value="FA_desaturase_dom"/>
</dbReference>
<sequence>MAQQRDYRIDASTLQQAQQVGLASADWHACKIDRKTLKRLMKRENQAPLAHFGLWLLLLIISGSVAFLAWGTLWCIPAFTIYGMLYAASDHRAHELSHGTPFRTGWLNTALYHLTAFMTLHEANFWRWSHARHHTDTLILGSDREIAVPRPPNLAKMLLDLCYIASGWVELKRIFRHAAGHLTKEDMTFVPESERPKVIWTCRIYVTIILGTVGWCLAIGSILPALFIVLPRFYGGPLSQLFNLTQHTALAENVLDHRLNTRTVKMNPIFNFLYMNMNYHVEHHMFPMVPFYHLPRLHDHIKNQCPSPYPSLWAAYREIIPGVLRQRKDPGYFVERHLPEKAKDTPRYPNGSRSTATA</sequence>
<dbReference type="InterPro" id="IPR012171">
    <property type="entry name" value="Fatty_acid_desaturase"/>
</dbReference>
<name>A0A1H2ZCV5_9GAMM</name>
<keyword evidence="5" id="KW-1185">Reference proteome</keyword>
<organism evidence="4 5">
    <name type="scientific">Aidingimonas halophila</name>
    <dbReference type="NCBI Taxonomy" id="574349"/>
    <lineage>
        <taxon>Bacteria</taxon>
        <taxon>Pseudomonadati</taxon>
        <taxon>Pseudomonadota</taxon>
        <taxon>Gammaproteobacteria</taxon>
        <taxon>Oceanospirillales</taxon>
        <taxon>Halomonadaceae</taxon>
        <taxon>Aidingimonas</taxon>
    </lineage>
</organism>
<keyword evidence="2" id="KW-1133">Transmembrane helix</keyword>
<dbReference type="STRING" id="574349.SAMN05443545_104105"/>
<dbReference type="OrthoDB" id="9800167at2"/>
<reference evidence="4 5" key="1">
    <citation type="submission" date="2016-10" db="EMBL/GenBank/DDBJ databases">
        <authorList>
            <person name="de Groot N.N."/>
        </authorList>
    </citation>
    <scope>NUCLEOTIDE SEQUENCE [LARGE SCALE GENOMIC DNA]</scope>
    <source>
        <strain evidence="4 5">DSM 19219</strain>
    </source>
</reference>
<dbReference type="PANTHER" id="PTHR19353:SF19">
    <property type="entry name" value="DELTA(5) FATTY ACID DESATURASE C-RELATED"/>
    <property type="match status" value="1"/>
</dbReference>
<dbReference type="EMBL" id="FNNI01000004">
    <property type="protein sequence ID" value="SDX15155.1"/>
    <property type="molecule type" value="Genomic_DNA"/>
</dbReference>
<dbReference type="AlphaFoldDB" id="A0A1H2ZCV5"/>
<dbReference type="PANTHER" id="PTHR19353">
    <property type="entry name" value="FATTY ACID DESATURASE 2"/>
    <property type="match status" value="1"/>
</dbReference>
<keyword evidence="2" id="KW-0812">Transmembrane</keyword>
<dbReference type="GO" id="GO:0008610">
    <property type="term" value="P:lipid biosynthetic process"/>
    <property type="evidence" value="ECO:0007669"/>
    <property type="project" value="UniProtKB-ARBA"/>
</dbReference>
<feature type="region of interest" description="Disordered" evidence="1">
    <location>
        <begin position="338"/>
        <end position="358"/>
    </location>
</feature>
<dbReference type="RefSeq" id="WP_092569126.1">
    <property type="nucleotide sequence ID" value="NZ_BMXH01000001.1"/>
</dbReference>
<dbReference type="GO" id="GO:0016020">
    <property type="term" value="C:membrane"/>
    <property type="evidence" value="ECO:0007669"/>
    <property type="project" value="TreeGrafter"/>
</dbReference>
<dbReference type="Pfam" id="PF00487">
    <property type="entry name" value="FA_desaturase"/>
    <property type="match status" value="1"/>
</dbReference>
<evidence type="ECO:0000313" key="4">
    <source>
        <dbReference type="EMBL" id="SDX15155.1"/>
    </source>
</evidence>
<gene>
    <name evidence="4" type="ORF">SAMN05443545_104105</name>
</gene>
<keyword evidence="2" id="KW-0472">Membrane</keyword>
<protein>
    <submittedName>
        <fullName evidence="4">Fatty acid desaturase</fullName>
    </submittedName>
</protein>
<evidence type="ECO:0000313" key="5">
    <source>
        <dbReference type="Proteomes" id="UP000198500"/>
    </source>
</evidence>
<evidence type="ECO:0000256" key="2">
    <source>
        <dbReference type="SAM" id="Phobius"/>
    </source>
</evidence>
<feature type="transmembrane region" description="Helical" evidence="2">
    <location>
        <begin position="204"/>
        <end position="230"/>
    </location>
</feature>
<dbReference type="GO" id="GO:0016717">
    <property type="term" value="F:oxidoreductase activity, acting on paired donors, with oxidation of a pair of donors resulting in the reduction of molecular oxygen to two molecules of water"/>
    <property type="evidence" value="ECO:0007669"/>
    <property type="project" value="TreeGrafter"/>
</dbReference>